<proteinExistence type="predicted"/>
<dbReference type="SUPFAM" id="SSF63817">
    <property type="entry name" value="Sortase"/>
    <property type="match status" value="1"/>
</dbReference>
<dbReference type="InterPro" id="IPR005754">
    <property type="entry name" value="Sortase"/>
</dbReference>
<evidence type="ECO:0000256" key="1">
    <source>
        <dbReference type="ARBA" id="ARBA00022801"/>
    </source>
</evidence>
<dbReference type="EMBL" id="ASWA01000002">
    <property type="protein sequence ID" value="EOT70125.1"/>
    <property type="molecule type" value="Genomic_DNA"/>
</dbReference>
<dbReference type="AlphaFoldDB" id="R2R9A6"/>
<dbReference type="PATRIC" id="fig|1158601.3.peg.4103"/>
<accession>R2R9A6</accession>
<dbReference type="GO" id="GO:0016787">
    <property type="term" value="F:hydrolase activity"/>
    <property type="evidence" value="ECO:0007669"/>
    <property type="project" value="UniProtKB-KW"/>
</dbReference>
<feature type="compositionally biased region" description="Basic residues" evidence="3">
    <location>
        <begin position="95"/>
        <end position="105"/>
    </location>
</feature>
<dbReference type="InterPro" id="IPR023365">
    <property type="entry name" value="Sortase_dom-sf"/>
</dbReference>
<reference evidence="6 8" key="2">
    <citation type="submission" date="2013-03" db="EMBL/GenBank/DDBJ databases">
        <title>The Genome Sequence of Enterococcus malodoratus ATCC_43197 (PacBio/Illumina hybrid assembly).</title>
        <authorList>
            <consortium name="The Broad Institute Genomics Platform"/>
            <consortium name="The Broad Institute Genome Sequencing Center for Infectious Disease"/>
            <person name="Earl A."/>
            <person name="Russ C."/>
            <person name="Gilmore M."/>
            <person name="Surin D."/>
            <person name="Walker B."/>
            <person name="Young S."/>
            <person name="Zeng Q."/>
            <person name="Gargeya S."/>
            <person name="Fitzgerald M."/>
            <person name="Haas B."/>
            <person name="Abouelleil A."/>
            <person name="Allen A.W."/>
            <person name="Alvarado L."/>
            <person name="Arachchi H.M."/>
            <person name="Berlin A.M."/>
            <person name="Chapman S.B."/>
            <person name="Gainer-Dewar J."/>
            <person name="Goldberg J."/>
            <person name="Griggs A."/>
            <person name="Gujja S."/>
            <person name="Hansen M."/>
            <person name="Howarth C."/>
            <person name="Imamovic A."/>
            <person name="Ireland A."/>
            <person name="Larimer J."/>
            <person name="McCowan C."/>
            <person name="Murphy C."/>
            <person name="Pearson M."/>
            <person name="Poon T.W."/>
            <person name="Priest M."/>
            <person name="Roberts A."/>
            <person name="Saif S."/>
            <person name="Shea T."/>
            <person name="Sisk P."/>
            <person name="Sykes S."/>
            <person name="Wortman J."/>
            <person name="Nusbaum C."/>
            <person name="Birren B."/>
        </authorList>
    </citation>
    <scope>NUCLEOTIDE SEQUENCE [LARGE SCALE GENOMIC DNA]</scope>
    <source>
        <strain evidence="6 8">ATCC 43197</strain>
    </source>
</reference>
<dbReference type="NCBIfam" id="NF033745">
    <property type="entry name" value="class_C_sortase"/>
    <property type="match status" value="1"/>
</dbReference>
<keyword evidence="4" id="KW-0472">Membrane</keyword>
<keyword evidence="4" id="KW-1133">Transmembrane helix</keyword>
<keyword evidence="1" id="KW-0378">Hydrolase</keyword>
<dbReference type="Proteomes" id="UP000013783">
    <property type="component" value="Unassembled WGS sequence"/>
</dbReference>
<keyword evidence="8" id="KW-1185">Reference proteome</keyword>
<dbReference type="RefSeq" id="WP_010742905.1">
    <property type="nucleotide sequence ID" value="NZ_KB946253.1"/>
</dbReference>
<evidence type="ECO:0000256" key="2">
    <source>
        <dbReference type="PIRSR" id="PIRSR605754-1"/>
    </source>
</evidence>
<dbReference type="Proteomes" id="UP000014148">
    <property type="component" value="Unassembled WGS sequence"/>
</dbReference>
<dbReference type="STRING" id="71451.RV07_GL000121"/>
<organism evidence="5 7">
    <name type="scientific">Enterococcus malodoratus ATCC 43197</name>
    <dbReference type="NCBI Taxonomy" id="1158601"/>
    <lineage>
        <taxon>Bacteria</taxon>
        <taxon>Bacillati</taxon>
        <taxon>Bacillota</taxon>
        <taxon>Bacilli</taxon>
        <taxon>Lactobacillales</taxon>
        <taxon>Enterococcaceae</taxon>
        <taxon>Enterococcus</taxon>
    </lineage>
</organism>
<dbReference type="eggNOG" id="COG3764">
    <property type="taxonomic scope" value="Bacteria"/>
</dbReference>
<evidence type="ECO:0000313" key="8">
    <source>
        <dbReference type="Proteomes" id="UP000014148"/>
    </source>
</evidence>
<evidence type="ECO:0000256" key="4">
    <source>
        <dbReference type="SAM" id="Phobius"/>
    </source>
</evidence>
<protein>
    <submittedName>
        <fullName evidence="5">Sortase</fullName>
    </submittedName>
</protein>
<dbReference type="OrthoDB" id="1648028at2"/>
<dbReference type="Gene3D" id="2.40.260.10">
    <property type="entry name" value="Sortase"/>
    <property type="match status" value="1"/>
</dbReference>
<evidence type="ECO:0000313" key="7">
    <source>
        <dbReference type="Proteomes" id="UP000013783"/>
    </source>
</evidence>
<feature type="transmembrane region" description="Helical" evidence="4">
    <location>
        <begin position="264"/>
        <end position="285"/>
    </location>
</feature>
<keyword evidence="4" id="KW-0812">Transmembrane</keyword>
<feature type="active site" description="Proton donor/acceptor" evidence="2">
    <location>
        <position position="163"/>
    </location>
</feature>
<evidence type="ECO:0000256" key="3">
    <source>
        <dbReference type="SAM" id="MobiDB-lite"/>
    </source>
</evidence>
<name>R2R9A6_9ENTE</name>
<evidence type="ECO:0000313" key="6">
    <source>
        <dbReference type="EMBL" id="EOT70125.1"/>
    </source>
</evidence>
<dbReference type="Pfam" id="PF04203">
    <property type="entry name" value="Sortase"/>
    <property type="match status" value="1"/>
</dbReference>
<feature type="compositionally biased region" description="Basic and acidic residues" evidence="3">
    <location>
        <begin position="67"/>
        <end position="84"/>
    </location>
</feature>
<comment type="caution">
    <text evidence="5">The sequence shown here is derived from an EMBL/GenBank/DDBJ whole genome shotgun (WGS) entry which is preliminary data.</text>
</comment>
<evidence type="ECO:0000313" key="5">
    <source>
        <dbReference type="EMBL" id="EOH72549.1"/>
    </source>
</evidence>
<sequence>MTKRKEKSKSLAVMIQRLVMLLFFLFGLALLIYPLVSQGINDYIDQKTVERYQKEASQKNKTEIEKLQKQMKAQDEKAQKEKNPGSDGEPFSQQRRNKEKKRKPSKSYVQEHTTGTIIIPKIDVKLPIYDVTNDFFLSKGATVLEGTSSINGGTGSHSVISSHRGLKQSKLFTDLPKLKKKDQFYLEVLKETHAYEVDQIKVIEPTETRDLLIVEGMDYVTLMTCTPYGVNSHRLLVRGHRVPYTKAMAKKKDKVDDRKKLKQIVMLTAMILGSLLIVWIFYRIIRTALIGRREYQLIFYLLDQNTEQPIVGQPVYLSGKRGKNPIISEGKPVVALSDETGKVAFSKIPGKTYGLKFSEDTAVFAQTKVKKLKASYFSLKPKTKKIVIKDKDQISVFRSGI</sequence>
<feature type="active site" description="Acyl-thioester intermediate" evidence="2">
    <location>
        <position position="225"/>
    </location>
</feature>
<gene>
    <name evidence="6" type="ORF">I585_01604</name>
    <name evidence="5" type="ORF">UAI_04134</name>
</gene>
<dbReference type="CDD" id="cd05827">
    <property type="entry name" value="Sortase_C"/>
    <property type="match status" value="1"/>
</dbReference>
<dbReference type="InterPro" id="IPR042002">
    <property type="entry name" value="Sortase_C"/>
</dbReference>
<dbReference type="NCBIfam" id="TIGR01076">
    <property type="entry name" value="sortase_fam"/>
    <property type="match status" value="1"/>
</dbReference>
<dbReference type="EMBL" id="AJAK01000030">
    <property type="protein sequence ID" value="EOH72549.1"/>
    <property type="molecule type" value="Genomic_DNA"/>
</dbReference>
<feature type="region of interest" description="Disordered" evidence="3">
    <location>
        <begin position="67"/>
        <end position="109"/>
    </location>
</feature>
<reference evidence="5 7" key="1">
    <citation type="submission" date="2013-02" db="EMBL/GenBank/DDBJ databases">
        <title>The Genome Sequence of Enterococcus malodoratus ATCC_43197.</title>
        <authorList>
            <consortium name="The Broad Institute Genome Sequencing Platform"/>
            <consortium name="The Broad Institute Genome Sequencing Center for Infectious Disease"/>
            <person name="Earl A.M."/>
            <person name="Gilmore M.S."/>
            <person name="Lebreton F."/>
            <person name="Walker B."/>
            <person name="Young S.K."/>
            <person name="Zeng Q."/>
            <person name="Gargeya S."/>
            <person name="Fitzgerald M."/>
            <person name="Haas B."/>
            <person name="Abouelleil A."/>
            <person name="Alvarado L."/>
            <person name="Arachchi H.M."/>
            <person name="Berlin A.M."/>
            <person name="Chapman S.B."/>
            <person name="Dewar J."/>
            <person name="Goldberg J."/>
            <person name="Griggs A."/>
            <person name="Gujja S."/>
            <person name="Hansen M."/>
            <person name="Howarth C."/>
            <person name="Imamovic A."/>
            <person name="Larimer J."/>
            <person name="McCowan C."/>
            <person name="Murphy C."/>
            <person name="Neiman D."/>
            <person name="Pearson M."/>
            <person name="Priest M."/>
            <person name="Roberts A."/>
            <person name="Saif S."/>
            <person name="Shea T."/>
            <person name="Sisk P."/>
            <person name="Sykes S."/>
            <person name="Wortman J."/>
            <person name="Nusbaum C."/>
            <person name="Birren B."/>
        </authorList>
    </citation>
    <scope>NUCLEOTIDE SEQUENCE [LARGE SCALE GENOMIC DNA]</scope>
    <source>
        <strain evidence="5 7">ATCC 43197</strain>
    </source>
</reference>